<dbReference type="GO" id="GO:0046872">
    <property type="term" value="F:metal ion binding"/>
    <property type="evidence" value="ECO:0007669"/>
    <property type="project" value="InterPro"/>
</dbReference>
<protein>
    <submittedName>
        <fullName evidence="6">Maleylacetate reductase</fullName>
    </submittedName>
</protein>
<evidence type="ECO:0000256" key="3">
    <source>
        <dbReference type="ARBA" id="ARBA00023027"/>
    </source>
</evidence>
<dbReference type="EMBL" id="BMLT01000003">
    <property type="protein sequence ID" value="GGO79914.1"/>
    <property type="molecule type" value="Genomic_DNA"/>
</dbReference>
<keyword evidence="2" id="KW-0560">Oxidoreductase</keyword>
<dbReference type="CDD" id="cd08177">
    <property type="entry name" value="MAR"/>
    <property type="match status" value="1"/>
</dbReference>
<sequence>MIDFHYQINPGRIIFGAGKLAQAKAEAEALGMRRVLVLSTPQQRPLAEDLAARLGDIAVGIYDQAVMHVPVETVADVMGVARKFEVDGCAAIGGGSTIGLAKAIALETDLPILAIPTTYAGSEMTPVWGLTRDGLKTTGRDTRVLPKTVIYDPELTLELPDFISGPSGMNAIAHCVEGLYSQSQNPVTSLMAEEGIRALAQSLPVVVRTPGDIEARAQALYGAWLAGTVLGTVGMAIHHKLCHTLGGSFNLPHAEVHTVVIPQATAFNQAHAPKAMAAIGRALGVKAEDAAPALFDLALSLGAPVALKDIGMKESDLEKAAGIATTNPYYNPRPVIRDDVLALLHQAYDGIRPSAAAI</sequence>
<dbReference type="Gene3D" id="1.20.1090.10">
    <property type="entry name" value="Dehydroquinate synthase-like - alpha domain"/>
    <property type="match status" value="1"/>
</dbReference>
<dbReference type="InterPro" id="IPR039697">
    <property type="entry name" value="Alcohol_dehydrogenase_Fe"/>
</dbReference>
<keyword evidence="3" id="KW-0520">NAD</keyword>
<dbReference type="GO" id="GO:0018506">
    <property type="term" value="F:maleylacetate reductase activity"/>
    <property type="evidence" value="ECO:0007669"/>
    <property type="project" value="InterPro"/>
</dbReference>
<evidence type="ECO:0000256" key="1">
    <source>
        <dbReference type="ARBA" id="ARBA00007358"/>
    </source>
</evidence>
<dbReference type="AlphaFoldDB" id="A0A917ZDN5"/>
<dbReference type="Pfam" id="PF25137">
    <property type="entry name" value="ADH_Fe_C"/>
    <property type="match status" value="1"/>
</dbReference>
<dbReference type="PANTHER" id="PTHR11496:SF102">
    <property type="entry name" value="ALCOHOL DEHYDROGENASE 4"/>
    <property type="match status" value="1"/>
</dbReference>
<dbReference type="GO" id="GO:0004022">
    <property type="term" value="F:alcohol dehydrogenase (NAD+) activity"/>
    <property type="evidence" value="ECO:0007669"/>
    <property type="project" value="TreeGrafter"/>
</dbReference>
<comment type="similarity">
    <text evidence="1">Belongs to the iron-containing alcohol dehydrogenase family.</text>
</comment>
<dbReference type="InterPro" id="IPR001670">
    <property type="entry name" value="ADH_Fe/GldA"/>
</dbReference>
<dbReference type="InterPro" id="IPR034786">
    <property type="entry name" value="MAR"/>
</dbReference>
<feature type="domain" description="Fe-containing alcohol dehydrogenase-like C-terminal" evidence="5">
    <location>
        <begin position="167"/>
        <end position="348"/>
    </location>
</feature>
<gene>
    <name evidence="6" type="primary">macA</name>
    <name evidence="6" type="ORF">GCM10011348_15420</name>
</gene>
<comment type="caution">
    <text evidence="6">The sequence shown here is derived from an EMBL/GenBank/DDBJ whole genome shotgun (WGS) entry which is preliminary data.</text>
</comment>
<evidence type="ECO:0000313" key="6">
    <source>
        <dbReference type="EMBL" id="GGO79914.1"/>
    </source>
</evidence>
<dbReference type="Gene3D" id="3.40.50.1970">
    <property type="match status" value="1"/>
</dbReference>
<dbReference type="PANTHER" id="PTHR11496">
    <property type="entry name" value="ALCOHOL DEHYDROGENASE"/>
    <property type="match status" value="1"/>
</dbReference>
<dbReference type="Proteomes" id="UP000599578">
    <property type="component" value="Unassembled WGS sequence"/>
</dbReference>
<reference evidence="6 7" key="1">
    <citation type="journal article" date="2014" name="Int. J. Syst. Evol. Microbiol.">
        <title>Complete genome sequence of Corynebacterium casei LMG S-19264T (=DSM 44701T), isolated from a smear-ripened cheese.</title>
        <authorList>
            <consortium name="US DOE Joint Genome Institute (JGI-PGF)"/>
            <person name="Walter F."/>
            <person name="Albersmeier A."/>
            <person name="Kalinowski J."/>
            <person name="Ruckert C."/>
        </authorList>
    </citation>
    <scope>NUCLEOTIDE SEQUENCE [LARGE SCALE GENOMIC DNA]</scope>
    <source>
        <strain evidence="6 7">CGMCC 1.7286</strain>
    </source>
</reference>
<accession>A0A917ZDN5</accession>
<feature type="domain" description="Alcohol dehydrogenase iron-type/glycerol dehydrogenase GldA" evidence="4">
    <location>
        <begin position="10"/>
        <end position="153"/>
    </location>
</feature>
<proteinExistence type="inferred from homology"/>
<name>A0A917ZDN5_9GAMM</name>
<dbReference type="FunFam" id="3.40.50.1970:FF:000015">
    <property type="entry name" value="Maleylacetate reductase 1"/>
    <property type="match status" value="1"/>
</dbReference>
<dbReference type="Pfam" id="PF00465">
    <property type="entry name" value="Fe-ADH"/>
    <property type="match status" value="1"/>
</dbReference>
<organism evidence="6 7">
    <name type="scientific">Marinobacterium nitratireducens</name>
    <dbReference type="NCBI Taxonomy" id="518897"/>
    <lineage>
        <taxon>Bacteria</taxon>
        <taxon>Pseudomonadati</taxon>
        <taxon>Pseudomonadota</taxon>
        <taxon>Gammaproteobacteria</taxon>
        <taxon>Oceanospirillales</taxon>
        <taxon>Oceanospirillaceae</taxon>
        <taxon>Marinobacterium</taxon>
    </lineage>
</organism>
<keyword evidence="7" id="KW-1185">Reference proteome</keyword>
<dbReference type="SUPFAM" id="SSF56796">
    <property type="entry name" value="Dehydroquinate synthase-like"/>
    <property type="match status" value="1"/>
</dbReference>
<dbReference type="InterPro" id="IPR056798">
    <property type="entry name" value="ADH_Fe_C"/>
</dbReference>
<evidence type="ECO:0000259" key="5">
    <source>
        <dbReference type="Pfam" id="PF25137"/>
    </source>
</evidence>
<evidence type="ECO:0000313" key="7">
    <source>
        <dbReference type="Proteomes" id="UP000599578"/>
    </source>
</evidence>
<evidence type="ECO:0000259" key="4">
    <source>
        <dbReference type="Pfam" id="PF00465"/>
    </source>
</evidence>
<evidence type="ECO:0000256" key="2">
    <source>
        <dbReference type="ARBA" id="ARBA00023002"/>
    </source>
</evidence>